<sequence>MDYVHSLSVMNYYCCLIIFIIEVIKVITRESRLQAVINASTHQSKKELQKTVKYYILYFCKYYIYYFYKFCFIYLNMLIKYIFEDISTLVLHSFVYKNMIQMISQYFAVKRNIKTLY</sequence>
<accession>A0ABD2CVL4</accession>
<name>A0ABD2CVL4_VESMC</name>
<dbReference type="EMBL" id="JAYRBN010000028">
    <property type="protein sequence ID" value="KAL2749188.1"/>
    <property type="molecule type" value="Genomic_DNA"/>
</dbReference>
<keyword evidence="1" id="KW-0812">Transmembrane</keyword>
<feature type="transmembrane region" description="Helical" evidence="1">
    <location>
        <begin position="6"/>
        <end position="24"/>
    </location>
</feature>
<proteinExistence type="predicted"/>
<comment type="caution">
    <text evidence="2">The sequence shown here is derived from an EMBL/GenBank/DDBJ whole genome shotgun (WGS) entry which is preliminary data.</text>
</comment>
<keyword evidence="1" id="KW-0472">Membrane</keyword>
<reference evidence="2 3" key="1">
    <citation type="journal article" date="2024" name="Ann. Entomol. Soc. Am.">
        <title>Genomic analyses of the southern and eastern yellowjacket wasps (Hymenoptera: Vespidae) reveal evolutionary signatures of social life.</title>
        <authorList>
            <person name="Catto M.A."/>
            <person name="Caine P.B."/>
            <person name="Orr S.E."/>
            <person name="Hunt B.G."/>
            <person name="Goodisman M.A.D."/>
        </authorList>
    </citation>
    <scope>NUCLEOTIDE SEQUENCE [LARGE SCALE GENOMIC DNA]</scope>
    <source>
        <strain evidence="2">232</strain>
        <tissue evidence="2">Head and thorax</tissue>
    </source>
</reference>
<protein>
    <recommendedName>
        <fullName evidence="4">Transmembrane protein</fullName>
    </recommendedName>
</protein>
<feature type="transmembrane region" description="Helical" evidence="1">
    <location>
        <begin position="89"/>
        <end position="109"/>
    </location>
</feature>
<evidence type="ECO:0000313" key="3">
    <source>
        <dbReference type="Proteomes" id="UP001607303"/>
    </source>
</evidence>
<evidence type="ECO:0000256" key="1">
    <source>
        <dbReference type="SAM" id="Phobius"/>
    </source>
</evidence>
<organism evidence="2 3">
    <name type="scientific">Vespula maculifrons</name>
    <name type="common">Eastern yellow jacket</name>
    <name type="synonym">Wasp</name>
    <dbReference type="NCBI Taxonomy" id="7453"/>
    <lineage>
        <taxon>Eukaryota</taxon>
        <taxon>Metazoa</taxon>
        <taxon>Ecdysozoa</taxon>
        <taxon>Arthropoda</taxon>
        <taxon>Hexapoda</taxon>
        <taxon>Insecta</taxon>
        <taxon>Pterygota</taxon>
        <taxon>Neoptera</taxon>
        <taxon>Endopterygota</taxon>
        <taxon>Hymenoptera</taxon>
        <taxon>Apocrita</taxon>
        <taxon>Aculeata</taxon>
        <taxon>Vespoidea</taxon>
        <taxon>Vespidae</taxon>
        <taxon>Vespinae</taxon>
        <taxon>Vespula</taxon>
    </lineage>
</organism>
<dbReference type="Proteomes" id="UP001607303">
    <property type="component" value="Unassembled WGS sequence"/>
</dbReference>
<evidence type="ECO:0000313" key="2">
    <source>
        <dbReference type="EMBL" id="KAL2749188.1"/>
    </source>
</evidence>
<feature type="transmembrane region" description="Helical" evidence="1">
    <location>
        <begin position="63"/>
        <end position="83"/>
    </location>
</feature>
<dbReference type="AlphaFoldDB" id="A0ABD2CVL4"/>
<keyword evidence="1" id="KW-1133">Transmembrane helix</keyword>
<gene>
    <name evidence="2" type="ORF">V1477_002798</name>
</gene>
<keyword evidence="3" id="KW-1185">Reference proteome</keyword>
<evidence type="ECO:0008006" key="4">
    <source>
        <dbReference type="Google" id="ProtNLM"/>
    </source>
</evidence>